<evidence type="ECO:0000256" key="9">
    <source>
        <dbReference type="ARBA" id="ARBA00022989"/>
    </source>
</evidence>
<evidence type="ECO:0000256" key="2">
    <source>
        <dbReference type="ARBA" id="ARBA00010690"/>
    </source>
</evidence>
<evidence type="ECO:0000256" key="7">
    <source>
        <dbReference type="ARBA" id="ARBA00022795"/>
    </source>
</evidence>
<keyword evidence="4 13" id="KW-0813">Transport</keyword>
<keyword evidence="15" id="KW-0966">Cell projection</keyword>
<dbReference type="Gene3D" id="6.10.250.2080">
    <property type="match status" value="1"/>
</dbReference>
<evidence type="ECO:0000313" key="15">
    <source>
        <dbReference type="EMBL" id="MVA99323.1"/>
    </source>
</evidence>
<comment type="similarity">
    <text evidence="2 13">Belongs to the type III secretion exporter family.</text>
</comment>
<dbReference type="GO" id="GO:0005886">
    <property type="term" value="C:plasma membrane"/>
    <property type="evidence" value="ECO:0007669"/>
    <property type="project" value="UniProtKB-SubCell"/>
</dbReference>
<keyword evidence="15" id="KW-0282">Flagellum</keyword>
<organism evidence="15 16">
    <name type="scientific">Nitratireductor arenosus</name>
    <dbReference type="NCBI Taxonomy" id="2682096"/>
    <lineage>
        <taxon>Bacteria</taxon>
        <taxon>Pseudomonadati</taxon>
        <taxon>Pseudomonadota</taxon>
        <taxon>Alphaproteobacteria</taxon>
        <taxon>Hyphomicrobiales</taxon>
        <taxon>Phyllobacteriaceae</taxon>
        <taxon>Nitratireductor</taxon>
    </lineage>
</organism>
<accession>A0A844QMY0</accession>
<feature type="transmembrane region" description="Helical" evidence="13">
    <location>
        <begin position="34"/>
        <end position="52"/>
    </location>
</feature>
<reference evidence="15 16" key="1">
    <citation type="submission" date="2019-12" db="EMBL/GenBank/DDBJ databases">
        <title>Nitratireductor arenosus sp. nov., Isolated from sea sand, Jeju island, South Korea.</title>
        <authorList>
            <person name="Kim W."/>
        </authorList>
    </citation>
    <scope>NUCLEOTIDE SEQUENCE [LARGE SCALE GENOMIC DNA]</scope>
    <source>
        <strain evidence="15 16">CAU 1489</strain>
    </source>
</reference>
<dbReference type="Gene3D" id="3.40.1690.10">
    <property type="entry name" value="secretion proteins EscU"/>
    <property type="match status" value="1"/>
</dbReference>
<keyword evidence="6 13" id="KW-0812">Transmembrane</keyword>
<keyword evidence="5 13" id="KW-1003">Cell membrane</keyword>
<dbReference type="SUPFAM" id="SSF160544">
    <property type="entry name" value="EscU C-terminal domain-like"/>
    <property type="match status" value="1"/>
</dbReference>
<dbReference type="NCBIfam" id="TIGR00328">
    <property type="entry name" value="flhB"/>
    <property type="match status" value="1"/>
</dbReference>
<dbReference type="Pfam" id="PF01312">
    <property type="entry name" value="Bac_export_2"/>
    <property type="match status" value="1"/>
</dbReference>
<evidence type="ECO:0000256" key="13">
    <source>
        <dbReference type="RuleBase" id="RU364091"/>
    </source>
</evidence>
<dbReference type="RefSeq" id="WP_156714383.1">
    <property type="nucleotide sequence ID" value="NZ_WPHG01000005.1"/>
</dbReference>
<keyword evidence="7 13" id="KW-1005">Bacterial flagellum biogenesis</keyword>
<name>A0A844QMY0_9HYPH</name>
<feature type="transmembrane region" description="Helical" evidence="13">
    <location>
        <begin position="191"/>
        <end position="213"/>
    </location>
</feature>
<comment type="subcellular location">
    <subcellularLocation>
        <location evidence="1">Cell membrane</location>
        <topology evidence="1">Multi-pass membrane protein</topology>
    </subcellularLocation>
</comment>
<keyword evidence="9 13" id="KW-1133">Transmembrane helix</keyword>
<feature type="compositionally biased region" description="Basic and acidic residues" evidence="14">
    <location>
        <begin position="7"/>
        <end position="22"/>
    </location>
</feature>
<keyword evidence="8 13" id="KW-0653">Protein transport</keyword>
<comment type="caution">
    <text evidence="15">The sequence shown here is derived from an EMBL/GenBank/DDBJ whole genome shotgun (WGS) entry which is preliminary data.</text>
</comment>
<evidence type="ECO:0000256" key="6">
    <source>
        <dbReference type="ARBA" id="ARBA00022692"/>
    </source>
</evidence>
<feature type="transmembrane region" description="Helical" evidence="13">
    <location>
        <begin position="91"/>
        <end position="112"/>
    </location>
</feature>
<dbReference type="PRINTS" id="PR00950">
    <property type="entry name" value="TYPE3IMSPROT"/>
</dbReference>
<dbReference type="InterPro" id="IPR006136">
    <property type="entry name" value="FlhB"/>
</dbReference>
<dbReference type="PANTHER" id="PTHR30531:SF12">
    <property type="entry name" value="FLAGELLAR BIOSYNTHETIC PROTEIN FLHB"/>
    <property type="match status" value="1"/>
</dbReference>
<dbReference type="FunFam" id="3.40.1690.10:FF:000001">
    <property type="entry name" value="Flagellar biosynthetic protein FlhB"/>
    <property type="match status" value="1"/>
</dbReference>
<evidence type="ECO:0000256" key="5">
    <source>
        <dbReference type="ARBA" id="ARBA00022475"/>
    </source>
</evidence>
<evidence type="ECO:0000256" key="14">
    <source>
        <dbReference type="SAM" id="MobiDB-lite"/>
    </source>
</evidence>
<gene>
    <name evidence="13 15" type="primary">flhB</name>
    <name evidence="15" type="ORF">GN330_18925</name>
</gene>
<proteinExistence type="inferred from homology"/>
<dbReference type="AlphaFoldDB" id="A0A844QMY0"/>
<dbReference type="InterPro" id="IPR006135">
    <property type="entry name" value="T3SS_substrate_exporter"/>
</dbReference>
<evidence type="ECO:0000256" key="4">
    <source>
        <dbReference type="ARBA" id="ARBA00022448"/>
    </source>
</evidence>
<feature type="transmembrane region" description="Helical" evidence="13">
    <location>
        <begin position="148"/>
        <end position="166"/>
    </location>
</feature>
<evidence type="ECO:0000256" key="11">
    <source>
        <dbReference type="ARBA" id="ARBA00023225"/>
    </source>
</evidence>
<dbReference type="PANTHER" id="PTHR30531">
    <property type="entry name" value="FLAGELLAR BIOSYNTHETIC PROTEIN FLHB"/>
    <property type="match status" value="1"/>
</dbReference>
<evidence type="ECO:0000256" key="10">
    <source>
        <dbReference type="ARBA" id="ARBA00023136"/>
    </source>
</evidence>
<keyword evidence="10 13" id="KW-0472">Membrane</keyword>
<dbReference type="Proteomes" id="UP000463224">
    <property type="component" value="Unassembled WGS sequence"/>
</dbReference>
<evidence type="ECO:0000256" key="8">
    <source>
        <dbReference type="ARBA" id="ARBA00022927"/>
    </source>
</evidence>
<protein>
    <recommendedName>
        <fullName evidence="3 13">Flagellar biosynthetic protein FlhB</fullName>
    </recommendedName>
</protein>
<comment type="function">
    <text evidence="12 13">Required for formation of the rod structure in the basal body of the flagellar apparatus. Together with FliI and FliH, may constitute the export apparatus of flagellin.</text>
</comment>
<evidence type="ECO:0000313" key="16">
    <source>
        <dbReference type="Proteomes" id="UP000463224"/>
    </source>
</evidence>
<keyword evidence="15" id="KW-0969">Cilium</keyword>
<dbReference type="GO" id="GO:0009306">
    <property type="term" value="P:protein secretion"/>
    <property type="evidence" value="ECO:0007669"/>
    <property type="project" value="InterPro"/>
</dbReference>
<evidence type="ECO:0000256" key="1">
    <source>
        <dbReference type="ARBA" id="ARBA00004651"/>
    </source>
</evidence>
<evidence type="ECO:0000256" key="12">
    <source>
        <dbReference type="ARBA" id="ARBA00025078"/>
    </source>
</evidence>
<dbReference type="EMBL" id="WPHG01000005">
    <property type="protein sequence ID" value="MVA99323.1"/>
    <property type="molecule type" value="Genomic_DNA"/>
</dbReference>
<keyword evidence="16" id="KW-1185">Reference proteome</keyword>
<dbReference type="InterPro" id="IPR029025">
    <property type="entry name" value="T3SS_substrate_exporter_C"/>
</dbReference>
<keyword evidence="11 13" id="KW-1006">Bacterial flagellum protein export</keyword>
<dbReference type="GO" id="GO:0044780">
    <property type="term" value="P:bacterial-type flagellum assembly"/>
    <property type="evidence" value="ECO:0007669"/>
    <property type="project" value="InterPro"/>
</dbReference>
<feature type="region of interest" description="Disordered" evidence="14">
    <location>
        <begin position="1"/>
        <end position="22"/>
    </location>
</feature>
<sequence>MADDQDKDSKTEPATEKKIRDSIEKGNQPFSRELPILASFAAIAIFLLFFAYDTGIRLAGFLSTFLERPEEWRLETELDAISLYQTVFIEIARAIMVVMFLLVAAGIAASVFQNMPRFVGNRVMPKFSRISLIGGWKRVFGVKGFVEFLKSLGKVLFAVVFLYFVMHDVDVRLLQGMVTHPLSFGHVIRDLAVELVVTVTIAMVLIAAADLLWSRYHWLEELRMTKQEVKDEVKQAEGDPILKSRMRSLARDRARQRMMAAVPRATLVVANPTHYAVALRYVRAENAAPVVVAKGQDLIALKIREIAEEHNVPVFEDVALARSIFKQVSVDSMIPSHFYEAVAELVRIIHGSRNGAKTGKSHS</sequence>
<evidence type="ECO:0000256" key="3">
    <source>
        <dbReference type="ARBA" id="ARBA00021622"/>
    </source>
</evidence>